<sequence>MITITDSQAREIALKAQNNQVKYDGYTISAAIDTASSAGETTAIARVKNELSDESIENLGQYGIRITNTKKESGLIQYTFSIADADADGE</sequence>
<evidence type="ECO:0000313" key="2">
    <source>
        <dbReference type="Proteomes" id="UP000886822"/>
    </source>
</evidence>
<dbReference type="Proteomes" id="UP000886822">
    <property type="component" value="Unassembled WGS sequence"/>
</dbReference>
<accession>A0A9D1QSH0</accession>
<dbReference type="EMBL" id="DXGJ01000065">
    <property type="protein sequence ID" value="HIW72665.1"/>
    <property type="molecule type" value="Genomic_DNA"/>
</dbReference>
<dbReference type="AlphaFoldDB" id="A0A9D1QSH0"/>
<evidence type="ECO:0000313" key="1">
    <source>
        <dbReference type="EMBL" id="HIW72665.1"/>
    </source>
</evidence>
<reference evidence="1" key="1">
    <citation type="journal article" date="2021" name="PeerJ">
        <title>Extensive microbial diversity within the chicken gut microbiome revealed by metagenomics and culture.</title>
        <authorList>
            <person name="Gilroy R."/>
            <person name="Ravi A."/>
            <person name="Getino M."/>
            <person name="Pursley I."/>
            <person name="Horton D.L."/>
            <person name="Alikhan N.F."/>
            <person name="Baker D."/>
            <person name="Gharbi K."/>
            <person name="Hall N."/>
            <person name="Watson M."/>
            <person name="Adriaenssens E.M."/>
            <person name="Foster-Nyarko E."/>
            <person name="Jarju S."/>
            <person name="Secka A."/>
            <person name="Antonio M."/>
            <person name="Oren A."/>
            <person name="Chaudhuri R.R."/>
            <person name="La Ragione R."/>
            <person name="Hildebrand F."/>
            <person name="Pallen M.J."/>
        </authorList>
    </citation>
    <scope>NUCLEOTIDE SEQUENCE</scope>
    <source>
        <strain evidence="1">CHK173-259</strain>
    </source>
</reference>
<organism evidence="1 2">
    <name type="scientific">Candidatus Levilactobacillus faecigallinarum</name>
    <dbReference type="NCBI Taxonomy" id="2838638"/>
    <lineage>
        <taxon>Bacteria</taxon>
        <taxon>Bacillati</taxon>
        <taxon>Bacillota</taxon>
        <taxon>Bacilli</taxon>
        <taxon>Lactobacillales</taxon>
        <taxon>Lactobacillaceae</taxon>
        <taxon>Levilactobacillus</taxon>
    </lineage>
</organism>
<comment type="caution">
    <text evidence="1">The sequence shown here is derived from an EMBL/GenBank/DDBJ whole genome shotgun (WGS) entry which is preliminary data.</text>
</comment>
<gene>
    <name evidence="1" type="ORF">H9875_08590</name>
</gene>
<name>A0A9D1QSH0_9LACO</name>
<protein>
    <submittedName>
        <fullName evidence="1">Uncharacterized protein</fullName>
    </submittedName>
</protein>
<proteinExistence type="predicted"/>
<reference evidence="1" key="2">
    <citation type="submission" date="2021-04" db="EMBL/GenBank/DDBJ databases">
        <authorList>
            <person name="Gilroy R."/>
        </authorList>
    </citation>
    <scope>NUCLEOTIDE SEQUENCE</scope>
    <source>
        <strain evidence="1">CHK173-259</strain>
    </source>
</reference>